<dbReference type="HOGENOM" id="CLU_041141_7_1_10"/>
<dbReference type="GO" id="GO:0003700">
    <property type="term" value="F:DNA-binding transcription factor activity"/>
    <property type="evidence" value="ECO:0007669"/>
    <property type="project" value="InterPro"/>
</dbReference>
<proteinExistence type="predicted"/>
<dbReference type="PROSITE" id="PS52050">
    <property type="entry name" value="WYL"/>
    <property type="match status" value="1"/>
</dbReference>
<keyword evidence="5" id="KW-1185">Reference proteome</keyword>
<sequence length="258" mass="30378">MSLLMVFQLRSFDICADFKLYTYVMTQLARLISILTLLRSKRLLTATELAEKYNVSVRTIYRDIRKLEEAGVPVYTIEGRGYSLIENYTIAPVQFTEKQANALITAEHIINQSKDASFVNDFKEALIKIKSVFKTSVQEKSEILSDKIHVFNWKLEETASNALSEIQIAITNFNCVEIHYKKANDYQISIRKIEPCAMYSTDNKWILIAWCHLRNELRAFRVDRIQSFKILEEKFEDRKFNISDYFRKHPYTTHDFNR</sequence>
<evidence type="ECO:0000313" key="4">
    <source>
        <dbReference type="EMBL" id="EDP97531.1"/>
    </source>
</evidence>
<dbReference type="SUPFAM" id="SSF46785">
    <property type="entry name" value="Winged helix' DNA-binding domain"/>
    <property type="match status" value="1"/>
</dbReference>
<evidence type="ECO:0000259" key="3">
    <source>
        <dbReference type="PROSITE" id="PS51000"/>
    </source>
</evidence>
<keyword evidence="1" id="KW-0805">Transcription regulation</keyword>
<dbReference type="PANTHER" id="PTHR34580">
    <property type="match status" value="1"/>
</dbReference>
<feature type="domain" description="HTH deoR-type" evidence="3">
    <location>
        <begin position="27"/>
        <end position="82"/>
    </location>
</feature>
<dbReference type="InterPro" id="IPR036388">
    <property type="entry name" value="WH-like_DNA-bd_sf"/>
</dbReference>
<protein>
    <submittedName>
        <fullName evidence="4">Transcriptional regulator, DeoR family protein</fullName>
    </submittedName>
</protein>
<gene>
    <name evidence="4" type="ORF">KAOT1_20252</name>
</gene>
<dbReference type="eggNOG" id="COG2378">
    <property type="taxonomic scope" value="Bacteria"/>
</dbReference>
<dbReference type="InterPro" id="IPR051534">
    <property type="entry name" value="CBASS_pafABC_assoc_protein"/>
</dbReference>
<evidence type="ECO:0000256" key="2">
    <source>
        <dbReference type="ARBA" id="ARBA00023163"/>
    </source>
</evidence>
<dbReference type="InterPro" id="IPR013196">
    <property type="entry name" value="HTH_11"/>
</dbReference>
<dbReference type="Gene3D" id="1.10.10.10">
    <property type="entry name" value="Winged helix-like DNA-binding domain superfamily/Winged helix DNA-binding domain"/>
    <property type="match status" value="1"/>
</dbReference>
<dbReference type="InterPro" id="IPR011991">
    <property type="entry name" value="ArsR-like_HTH"/>
</dbReference>
<name>A9DPV5_9FLAO</name>
<dbReference type="CDD" id="cd00090">
    <property type="entry name" value="HTH_ARSR"/>
    <property type="match status" value="1"/>
</dbReference>
<dbReference type="SMART" id="SM00420">
    <property type="entry name" value="HTH_DEOR"/>
    <property type="match status" value="1"/>
</dbReference>
<dbReference type="InterPro" id="IPR001034">
    <property type="entry name" value="DeoR_HTH"/>
</dbReference>
<dbReference type="Pfam" id="PF08279">
    <property type="entry name" value="HTH_11"/>
    <property type="match status" value="1"/>
</dbReference>
<keyword evidence="2" id="KW-0804">Transcription</keyword>
<dbReference type="AlphaFoldDB" id="A9DPV5"/>
<evidence type="ECO:0000313" key="5">
    <source>
        <dbReference type="Proteomes" id="UP000002945"/>
    </source>
</evidence>
<dbReference type="EMBL" id="ABIB01000002">
    <property type="protein sequence ID" value="EDP97531.1"/>
    <property type="molecule type" value="Genomic_DNA"/>
</dbReference>
<comment type="caution">
    <text evidence="4">The sequence shown here is derived from an EMBL/GenBank/DDBJ whole genome shotgun (WGS) entry which is preliminary data.</text>
</comment>
<dbReference type="InterPro" id="IPR026881">
    <property type="entry name" value="WYL_dom"/>
</dbReference>
<dbReference type="Proteomes" id="UP000002945">
    <property type="component" value="Unassembled WGS sequence"/>
</dbReference>
<dbReference type="PROSITE" id="PS51000">
    <property type="entry name" value="HTH_DEOR_2"/>
    <property type="match status" value="1"/>
</dbReference>
<reference evidence="4 5" key="1">
    <citation type="journal article" date="2011" name="J. Bacteriol.">
        <title>Genome sequence of the algicidal bacterium Kordia algicida OT-1.</title>
        <authorList>
            <person name="Lee H.S."/>
            <person name="Kang S.G."/>
            <person name="Kwon K.K."/>
            <person name="Lee J.H."/>
            <person name="Kim S.J."/>
        </authorList>
    </citation>
    <scope>NUCLEOTIDE SEQUENCE [LARGE SCALE GENOMIC DNA]</scope>
    <source>
        <strain evidence="4 5">OT-1</strain>
    </source>
</reference>
<accession>A9DPV5</accession>
<organism evidence="4 5">
    <name type="scientific">Kordia algicida OT-1</name>
    <dbReference type="NCBI Taxonomy" id="391587"/>
    <lineage>
        <taxon>Bacteria</taxon>
        <taxon>Pseudomonadati</taxon>
        <taxon>Bacteroidota</taxon>
        <taxon>Flavobacteriia</taxon>
        <taxon>Flavobacteriales</taxon>
        <taxon>Flavobacteriaceae</taxon>
        <taxon>Kordia</taxon>
    </lineage>
</organism>
<dbReference type="PANTHER" id="PTHR34580:SF1">
    <property type="entry name" value="PROTEIN PAFC"/>
    <property type="match status" value="1"/>
</dbReference>
<evidence type="ECO:0000256" key="1">
    <source>
        <dbReference type="ARBA" id="ARBA00023015"/>
    </source>
</evidence>
<dbReference type="InterPro" id="IPR036390">
    <property type="entry name" value="WH_DNA-bd_sf"/>
</dbReference>
<dbReference type="STRING" id="391587.KAOT1_20252"/>
<dbReference type="Pfam" id="PF13280">
    <property type="entry name" value="WYL"/>
    <property type="match status" value="1"/>
</dbReference>